<reference evidence="9 10" key="1">
    <citation type="submission" date="2018-04" db="EMBL/GenBank/DDBJ databases">
        <authorList>
            <person name="Vogel A."/>
        </authorList>
    </citation>
    <scope>NUCLEOTIDE SEQUENCE [LARGE SCALE GENOMIC DNA]</scope>
</reference>
<dbReference type="Pfam" id="PF14363">
    <property type="entry name" value="AAA_assoc"/>
    <property type="match status" value="1"/>
</dbReference>
<keyword evidence="4" id="KW-0378">Hydrolase</keyword>
<accession>A0A484L1J8</accession>
<dbReference type="PANTHER" id="PTHR23070">
    <property type="entry name" value="BCS1 AAA-TYPE ATPASE"/>
    <property type="match status" value="1"/>
</dbReference>
<dbReference type="Pfam" id="PF00004">
    <property type="entry name" value="AAA"/>
    <property type="match status" value="1"/>
</dbReference>
<dbReference type="InterPro" id="IPR027417">
    <property type="entry name" value="P-loop_NTPase"/>
</dbReference>
<dbReference type="GO" id="GO:0005524">
    <property type="term" value="F:ATP binding"/>
    <property type="evidence" value="ECO:0007669"/>
    <property type="project" value="InterPro"/>
</dbReference>
<keyword evidence="5" id="KW-0460">Magnesium</keyword>
<dbReference type="InterPro" id="IPR058017">
    <property type="entry name" value="At3g28540-like_C"/>
</dbReference>
<dbReference type="InterPro" id="IPR050747">
    <property type="entry name" value="Mitochondrial_chaperone_BCS1"/>
</dbReference>
<evidence type="ECO:0000256" key="3">
    <source>
        <dbReference type="ARBA" id="ARBA00007448"/>
    </source>
</evidence>
<dbReference type="SUPFAM" id="SSF52540">
    <property type="entry name" value="P-loop containing nucleoside triphosphate hydrolases"/>
    <property type="match status" value="1"/>
</dbReference>
<dbReference type="CDD" id="cd19510">
    <property type="entry name" value="RecA-like_BCS1"/>
    <property type="match status" value="1"/>
</dbReference>
<organism evidence="9 10">
    <name type="scientific">Cuscuta campestris</name>
    <dbReference type="NCBI Taxonomy" id="132261"/>
    <lineage>
        <taxon>Eukaryota</taxon>
        <taxon>Viridiplantae</taxon>
        <taxon>Streptophyta</taxon>
        <taxon>Embryophyta</taxon>
        <taxon>Tracheophyta</taxon>
        <taxon>Spermatophyta</taxon>
        <taxon>Magnoliopsida</taxon>
        <taxon>eudicotyledons</taxon>
        <taxon>Gunneridae</taxon>
        <taxon>Pentapetalae</taxon>
        <taxon>asterids</taxon>
        <taxon>lamiids</taxon>
        <taxon>Solanales</taxon>
        <taxon>Convolvulaceae</taxon>
        <taxon>Cuscuteae</taxon>
        <taxon>Cuscuta</taxon>
        <taxon>Cuscuta subgen. Grammica</taxon>
        <taxon>Cuscuta sect. Cleistogrammica</taxon>
    </lineage>
</organism>
<proteinExistence type="inferred from homology"/>
<sequence>MSFLQILLPPDLRSSAAKFFHRLYDRLSSYCYYDIPETDGFNTNDLYSSVKLYLSSIAAAAGDRLTLARNPNSAAITFGLSNNNTIPDTFAAAGGVRVEWEHVVAPRQGQTLSWRSLPEEKRRFVLRAHKRDKAAVLGAYLEHVTEKAREIRRSSRELLLYTNSRSHPWESVPFKHPSTFGTLAMDPIKKEEIIADLKDFCNGESFYRQTGRPWKRGYLLYGPPGTGKSSMIAAMANYLGYDIYDVELTEVETNSDLRKLLIKTTSKSIIVIEDIDCSLNLTTTSRNKEEIMLSEGNSSGPTPAVPPEKGETKSAITLSGLLNFTDGLWSCCGSERIFIFTTNHVERLDPALLRRGRMDMHIHMNYCTFPALKILVKNYLGFDIDERGEGRDLEALRELEEAIEAAEMTPADISEVLIKHTRDRKTALWKLVEEARIRVDKRGKNNTLRKKRDSGSVFEDEEKEKREMPQSFKKGVEEEKRREAIKLPLLKE</sequence>
<dbReference type="Gene3D" id="3.40.50.300">
    <property type="entry name" value="P-loop containing nucleotide triphosphate hydrolases"/>
    <property type="match status" value="1"/>
</dbReference>
<evidence type="ECO:0000256" key="4">
    <source>
        <dbReference type="ARBA" id="ARBA00022801"/>
    </source>
</evidence>
<evidence type="ECO:0000256" key="2">
    <source>
        <dbReference type="ARBA" id="ARBA00004474"/>
    </source>
</evidence>
<dbReference type="AlphaFoldDB" id="A0A484L1J8"/>
<evidence type="ECO:0000256" key="6">
    <source>
        <dbReference type="ARBA" id="ARBA00049360"/>
    </source>
</evidence>
<dbReference type="Pfam" id="PF25568">
    <property type="entry name" value="AAA_lid_At3g28540"/>
    <property type="match status" value="1"/>
</dbReference>
<feature type="region of interest" description="Disordered" evidence="7">
    <location>
        <begin position="446"/>
        <end position="480"/>
    </location>
</feature>
<dbReference type="GO" id="GO:0016887">
    <property type="term" value="F:ATP hydrolysis activity"/>
    <property type="evidence" value="ECO:0007669"/>
    <property type="project" value="InterPro"/>
</dbReference>
<feature type="compositionally biased region" description="Basic and acidic residues" evidence="7">
    <location>
        <begin position="463"/>
        <end position="480"/>
    </location>
</feature>
<gene>
    <name evidence="9" type="ORF">CCAM_LOCUS11983</name>
</gene>
<dbReference type="EMBL" id="OOIL02000889">
    <property type="protein sequence ID" value="VFQ70207.1"/>
    <property type="molecule type" value="Genomic_DNA"/>
</dbReference>
<evidence type="ECO:0000313" key="10">
    <source>
        <dbReference type="Proteomes" id="UP000595140"/>
    </source>
</evidence>
<comment type="subcellular location">
    <subcellularLocation>
        <location evidence="2">Plastid</location>
    </subcellularLocation>
</comment>
<dbReference type="Proteomes" id="UP000595140">
    <property type="component" value="Unassembled WGS sequence"/>
</dbReference>
<comment type="cofactor">
    <cofactor evidence="1">
        <name>Mg(2+)</name>
        <dbReference type="ChEBI" id="CHEBI:18420"/>
    </cofactor>
</comment>
<dbReference type="OrthoDB" id="10251412at2759"/>
<evidence type="ECO:0000256" key="1">
    <source>
        <dbReference type="ARBA" id="ARBA00001946"/>
    </source>
</evidence>
<evidence type="ECO:0000259" key="8">
    <source>
        <dbReference type="SMART" id="SM00382"/>
    </source>
</evidence>
<dbReference type="InterPro" id="IPR025753">
    <property type="entry name" value="AAA_N_dom"/>
</dbReference>
<dbReference type="InterPro" id="IPR003593">
    <property type="entry name" value="AAA+_ATPase"/>
</dbReference>
<dbReference type="InterPro" id="IPR003959">
    <property type="entry name" value="ATPase_AAA_core"/>
</dbReference>
<comment type="similarity">
    <text evidence="3">Belongs to the AAA ATPase family. BCS1 subfamily.</text>
</comment>
<evidence type="ECO:0000256" key="5">
    <source>
        <dbReference type="ARBA" id="ARBA00022842"/>
    </source>
</evidence>
<protein>
    <recommendedName>
        <fullName evidence="8">AAA+ ATPase domain-containing protein</fullName>
    </recommendedName>
</protein>
<evidence type="ECO:0000313" key="9">
    <source>
        <dbReference type="EMBL" id="VFQ70207.1"/>
    </source>
</evidence>
<dbReference type="SMART" id="SM00382">
    <property type="entry name" value="AAA"/>
    <property type="match status" value="1"/>
</dbReference>
<evidence type="ECO:0000256" key="7">
    <source>
        <dbReference type="SAM" id="MobiDB-lite"/>
    </source>
</evidence>
<keyword evidence="10" id="KW-1185">Reference proteome</keyword>
<dbReference type="GO" id="GO:0006950">
    <property type="term" value="P:response to stress"/>
    <property type="evidence" value="ECO:0007669"/>
    <property type="project" value="UniProtKB-ARBA"/>
</dbReference>
<dbReference type="GO" id="GO:0009536">
    <property type="term" value="C:plastid"/>
    <property type="evidence" value="ECO:0007669"/>
    <property type="project" value="UniProtKB-SubCell"/>
</dbReference>
<comment type="catalytic activity">
    <reaction evidence="6">
        <text>ATP + H2O = ADP + phosphate + H(+)</text>
        <dbReference type="Rhea" id="RHEA:13065"/>
        <dbReference type="ChEBI" id="CHEBI:15377"/>
        <dbReference type="ChEBI" id="CHEBI:15378"/>
        <dbReference type="ChEBI" id="CHEBI:30616"/>
        <dbReference type="ChEBI" id="CHEBI:43474"/>
        <dbReference type="ChEBI" id="CHEBI:456216"/>
    </reaction>
</comment>
<feature type="domain" description="AAA+ ATPase" evidence="8">
    <location>
        <begin position="214"/>
        <end position="368"/>
    </location>
</feature>
<name>A0A484L1J8_9ASTE</name>